<dbReference type="GO" id="GO:0004252">
    <property type="term" value="F:serine-type endopeptidase activity"/>
    <property type="evidence" value="ECO:0007669"/>
    <property type="project" value="InterPro"/>
</dbReference>
<dbReference type="AlphaFoldDB" id="A0A452IJG0"/>
<dbReference type="Ensembl" id="ENSGAGT00000031729.1">
    <property type="protein sequence ID" value="ENSGAGP00000027936.1"/>
    <property type="gene ID" value="ENSGAGG00000020287.1"/>
</dbReference>
<dbReference type="InterPro" id="IPR001254">
    <property type="entry name" value="Trypsin_dom"/>
</dbReference>
<dbReference type="InterPro" id="IPR001314">
    <property type="entry name" value="Peptidase_S1A"/>
</dbReference>
<dbReference type="PANTHER" id="PTHR24271:SF81">
    <property type="entry name" value="GRANZYME B"/>
    <property type="match status" value="1"/>
</dbReference>
<dbReference type="InterPro" id="IPR018114">
    <property type="entry name" value="TRYPSIN_HIS"/>
</dbReference>
<dbReference type="SUPFAM" id="SSF50494">
    <property type="entry name" value="Trypsin-like serine proteases"/>
    <property type="match status" value="1"/>
</dbReference>
<evidence type="ECO:0000256" key="2">
    <source>
        <dbReference type="ARBA" id="ARBA00023145"/>
    </source>
</evidence>
<feature type="domain" description="Peptidase S1" evidence="5">
    <location>
        <begin position="24"/>
        <end position="137"/>
    </location>
</feature>
<keyword evidence="7" id="KW-1185">Reference proteome</keyword>
<dbReference type="Gene3D" id="2.40.10.10">
    <property type="entry name" value="Trypsin-like serine proteases"/>
    <property type="match status" value="2"/>
</dbReference>
<keyword evidence="1 4" id="KW-0732">Signal</keyword>
<feature type="chain" id="PRO_5019104878" description="Peptidase S1 domain-containing protein" evidence="4">
    <location>
        <begin position="16"/>
        <end position="207"/>
    </location>
</feature>
<dbReference type="Pfam" id="PF00089">
    <property type="entry name" value="Trypsin"/>
    <property type="match status" value="1"/>
</dbReference>
<dbReference type="PROSITE" id="PS00134">
    <property type="entry name" value="TRYPSIN_HIS"/>
    <property type="match status" value="1"/>
</dbReference>
<evidence type="ECO:0000256" key="3">
    <source>
        <dbReference type="ARBA" id="ARBA00023157"/>
    </source>
</evidence>
<evidence type="ECO:0000256" key="1">
    <source>
        <dbReference type="ARBA" id="ARBA00022729"/>
    </source>
</evidence>
<evidence type="ECO:0000313" key="7">
    <source>
        <dbReference type="Proteomes" id="UP000291020"/>
    </source>
</evidence>
<dbReference type="SMART" id="SM00020">
    <property type="entry name" value="Tryp_SPc"/>
    <property type="match status" value="1"/>
</dbReference>
<keyword evidence="3" id="KW-1015">Disulfide bond</keyword>
<dbReference type="InterPro" id="IPR043504">
    <property type="entry name" value="Peptidase_S1_PA_chymotrypsin"/>
</dbReference>
<evidence type="ECO:0000313" key="6">
    <source>
        <dbReference type="Ensembl" id="ENSGAGP00000027936.1"/>
    </source>
</evidence>
<protein>
    <recommendedName>
        <fullName evidence="5">Peptidase S1 domain-containing protein</fullName>
    </recommendedName>
</protein>
<reference evidence="6" key="3">
    <citation type="submission" date="2025-09" db="UniProtKB">
        <authorList>
            <consortium name="Ensembl"/>
        </authorList>
    </citation>
    <scope>IDENTIFICATION</scope>
</reference>
<dbReference type="PROSITE" id="PS50240">
    <property type="entry name" value="TRYPSIN_DOM"/>
    <property type="match status" value="1"/>
</dbReference>
<sequence length="207" mass="22630">MELLILVLLPVDSLYEPGLPPGEIIRGQEAQPYSRPYMAYLEIQCKGKTYICGGFLVSENFVLTAAHCKGDKIIEQSQHKNSVRHWIPHPQFSRATRNNDIMLLQLEERVKLNRWVDSIALPHASERVKPGAVCSIAAMLQEVDVVVMQAAAFSIPPSLPAHPLPPSIHPDSGTNCCSISAPLVPSPLPCLLIYFTPCSLSAGINGV</sequence>
<dbReference type="Proteomes" id="UP000291020">
    <property type="component" value="Unassembled WGS sequence"/>
</dbReference>
<dbReference type="FunFam" id="2.40.10.10:FF:000005">
    <property type="entry name" value="Serine protease 37"/>
    <property type="match status" value="1"/>
</dbReference>
<reference evidence="6" key="2">
    <citation type="submission" date="2025-08" db="UniProtKB">
        <authorList>
            <consortium name="Ensembl"/>
        </authorList>
    </citation>
    <scope>IDENTIFICATION</scope>
</reference>
<accession>A0A452IJG0</accession>
<proteinExistence type="predicted"/>
<dbReference type="PRINTS" id="PR00722">
    <property type="entry name" value="CHYMOTRYPSIN"/>
</dbReference>
<organism evidence="6 7">
    <name type="scientific">Gopherus agassizii</name>
    <name type="common">Agassiz's desert tortoise</name>
    <dbReference type="NCBI Taxonomy" id="38772"/>
    <lineage>
        <taxon>Eukaryota</taxon>
        <taxon>Metazoa</taxon>
        <taxon>Chordata</taxon>
        <taxon>Craniata</taxon>
        <taxon>Vertebrata</taxon>
        <taxon>Euteleostomi</taxon>
        <taxon>Archelosauria</taxon>
        <taxon>Testudinata</taxon>
        <taxon>Testudines</taxon>
        <taxon>Cryptodira</taxon>
        <taxon>Durocryptodira</taxon>
        <taxon>Testudinoidea</taxon>
        <taxon>Testudinidae</taxon>
        <taxon>Gopherus</taxon>
    </lineage>
</organism>
<dbReference type="STRING" id="38772.ENSGAGP00000027936"/>
<dbReference type="GO" id="GO:0006508">
    <property type="term" value="P:proteolysis"/>
    <property type="evidence" value="ECO:0007669"/>
    <property type="project" value="InterPro"/>
</dbReference>
<name>A0A452IJG0_9SAUR</name>
<evidence type="ECO:0000256" key="4">
    <source>
        <dbReference type="SAM" id="SignalP"/>
    </source>
</evidence>
<dbReference type="InterPro" id="IPR009003">
    <property type="entry name" value="Peptidase_S1_PA"/>
</dbReference>
<feature type="signal peptide" evidence="4">
    <location>
        <begin position="1"/>
        <end position="15"/>
    </location>
</feature>
<dbReference type="PANTHER" id="PTHR24271">
    <property type="entry name" value="KALLIKREIN-RELATED"/>
    <property type="match status" value="1"/>
</dbReference>
<evidence type="ECO:0000259" key="5">
    <source>
        <dbReference type="PROSITE" id="PS50240"/>
    </source>
</evidence>
<reference evidence="7" key="1">
    <citation type="journal article" date="2017" name="PLoS ONE">
        <title>The Agassiz's desert tortoise genome provides a resource for the conservation of a threatened species.</title>
        <authorList>
            <person name="Tollis M."/>
            <person name="DeNardo D.F."/>
            <person name="Cornelius J.A."/>
            <person name="Dolby G.A."/>
            <person name="Edwards T."/>
            <person name="Henen B.T."/>
            <person name="Karl A.E."/>
            <person name="Murphy R.W."/>
            <person name="Kusumi K."/>
        </authorList>
    </citation>
    <scope>NUCLEOTIDE SEQUENCE [LARGE SCALE GENOMIC DNA]</scope>
</reference>
<keyword evidence="2" id="KW-0865">Zymogen</keyword>